<evidence type="ECO:0000259" key="2">
    <source>
        <dbReference type="Pfam" id="PF07811"/>
    </source>
</evidence>
<accession>A0ABS6SZE4</accession>
<comment type="caution">
    <text evidence="3">The sequence shown here is derived from an EMBL/GenBank/DDBJ whole genome shotgun (WGS) entry which is preliminary data.</text>
</comment>
<keyword evidence="1" id="KW-1133">Transmembrane helix</keyword>
<keyword evidence="4" id="KW-1185">Reference proteome</keyword>
<evidence type="ECO:0000313" key="3">
    <source>
        <dbReference type="EMBL" id="MBV7378327.1"/>
    </source>
</evidence>
<evidence type="ECO:0000313" key="4">
    <source>
        <dbReference type="Proteomes" id="UP000756530"/>
    </source>
</evidence>
<protein>
    <submittedName>
        <fullName evidence="3">Pilus assembly protein</fullName>
    </submittedName>
</protein>
<dbReference type="Proteomes" id="UP000756530">
    <property type="component" value="Unassembled WGS sequence"/>
</dbReference>
<dbReference type="EMBL" id="JAHUZE010000001">
    <property type="protein sequence ID" value="MBV7378327.1"/>
    <property type="molecule type" value="Genomic_DNA"/>
</dbReference>
<proteinExistence type="predicted"/>
<sequence>MNIRAGKLKKIWRALKREEGNATIEFVILFPAVMTLFLSSFEVSVLLLRSVLLEKSLDTTVREMRLGVVDPQTQAELKRILCARAPILPECSETMKVELVVVPTSSWNLPDGRIKCVDTAASINPAVTANFGTANDLMVVRACAKVDPFFATTPWVMDLLPLDTTGQYAVVASSTFVNEP</sequence>
<organism evidence="3 4">
    <name type="scientific">Maritimibacter dapengensis</name>
    <dbReference type="NCBI Taxonomy" id="2836868"/>
    <lineage>
        <taxon>Bacteria</taxon>
        <taxon>Pseudomonadati</taxon>
        <taxon>Pseudomonadota</taxon>
        <taxon>Alphaproteobacteria</taxon>
        <taxon>Rhodobacterales</taxon>
        <taxon>Roseobacteraceae</taxon>
        <taxon>Maritimibacter</taxon>
    </lineage>
</organism>
<dbReference type="InterPro" id="IPR012495">
    <property type="entry name" value="TadE-like_dom"/>
</dbReference>
<keyword evidence="1" id="KW-0472">Membrane</keyword>
<dbReference type="RefSeq" id="WP_218391283.1">
    <property type="nucleotide sequence ID" value="NZ_JAHUZE010000001.1"/>
</dbReference>
<evidence type="ECO:0000256" key="1">
    <source>
        <dbReference type="SAM" id="Phobius"/>
    </source>
</evidence>
<keyword evidence="1" id="KW-0812">Transmembrane</keyword>
<gene>
    <name evidence="3" type="ORF">KJP28_05280</name>
</gene>
<name>A0ABS6SZE4_9RHOB</name>
<reference evidence="3 4" key="1">
    <citation type="submission" date="2021-05" db="EMBL/GenBank/DDBJ databases">
        <title>Culturable bacteria isolated from Daya Bay.</title>
        <authorList>
            <person name="Zheng W."/>
            <person name="Yu S."/>
            <person name="Huang Y."/>
        </authorList>
    </citation>
    <scope>NUCLEOTIDE SEQUENCE [LARGE SCALE GENOMIC DNA]</scope>
    <source>
        <strain evidence="3 4">DP4N28-5</strain>
    </source>
</reference>
<feature type="domain" description="TadE-like" evidence="2">
    <location>
        <begin position="20"/>
        <end position="53"/>
    </location>
</feature>
<feature type="transmembrane region" description="Helical" evidence="1">
    <location>
        <begin position="21"/>
        <end position="41"/>
    </location>
</feature>
<dbReference type="Pfam" id="PF07811">
    <property type="entry name" value="TadE"/>
    <property type="match status" value="1"/>
</dbReference>